<dbReference type="OrthoDB" id="4146344at2"/>
<dbReference type="AlphaFoldDB" id="A0A8J2XN90"/>
<organism evidence="3 4">
    <name type="scientific">Neiella marina</name>
    <dbReference type="NCBI Taxonomy" id="508461"/>
    <lineage>
        <taxon>Bacteria</taxon>
        <taxon>Pseudomonadati</taxon>
        <taxon>Pseudomonadota</taxon>
        <taxon>Gammaproteobacteria</taxon>
        <taxon>Alteromonadales</taxon>
        <taxon>Echinimonadaceae</taxon>
        <taxon>Neiella</taxon>
    </lineage>
</organism>
<dbReference type="Gene3D" id="1.10.150.690">
    <property type="entry name" value="DUF2063"/>
    <property type="match status" value="1"/>
</dbReference>
<dbReference type="Proteomes" id="UP000619743">
    <property type="component" value="Unassembled WGS sequence"/>
</dbReference>
<dbReference type="InterPro" id="IPR018640">
    <property type="entry name" value="DUF2063"/>
</dbReference>
<dbReference type="Pfam" id="PF22106">
    <property type="entry name" value="NGO1945_C"/>
    <property type="match status" value="1"/>
</dbReference>
<comment type="caution">
    <text evidence="3">The sequence shown here is derived from an EMBL/GenBank/DDBJ whole genome shotgun (WGS) entry which is preliminary data.</text>
</comment>
<sequence length="255" mass="29110">MIDSGDYQQQQRAFAAHIRDPDGQPAPEGIESRRLAVYRRLVFNNIKGFVEEAFPVLWKLWGDDKLEREVSNFMVQHRSESPYFIDIAEEFLDYLIQQRQPQADDPAFLVELAHYEWIEFEVAFCSPSQLHKTLAEGVPSADTPLAVADTARVLQYQFPVHQIRPDFQPQQATEQGVFLVVYRNMDDDVKFLEINAVTARLLQFVSEGPGISVTELGDQLTALMPQVPRQQVQSGLNDILVELGQRGIVKQRVQP</sequence>
<dbReference type="Pfam" id="PF09836">
    <property type="entry name" value="DUF2063"/>
    <property type="match status" value="1"/>
</dbReference>
<reference evidence="4" key="1">
    <citation type="journal article" date="2019" name="Int. J. Syst. Evol. Microbiol.">
        <title>The Global Catalogue of Microorganisms (GCM) 10K type strain sequencing project: providing services to taxonomists for standard genome sequencing and annotation.</title>
        <authorList>
            <consortium name="The Broad Institute Genomics Platform"/>
            <consortium name="The Broad Institute Genome Sequencing Center for Infectious Disease"/>
            <person name="Wu L."/>
            <person name="Ma J."/>
        </authorList>
    </citation>
    <scope>NUCLEOTIDE SEQUENCE [LARGE SCALE GENOMIC DNA]</scope>
    <source>
        <strain evidence="4">CGMCC 1.10130</strain>
    </source>
</reference>
<gene>
    <name evidence="3" type="ORF">GCM10011369_09640</name>
</gene>
<keyword evidence="4" id="KW-1185">Reference proteome</keyword>
<evidence type="ECO:0000313" key="3">
    <source>
        <dbReference type="EMBL" id="GGA70024.1"/>
    </source>
</evidence>
<dbReference type="RefSeq" id="WP_087504760.1">
    <property type="nucleotide sequence ID" value="NZ_BMDX01000003.1"/>
</dbReference>
<dbReference type="InterPro" id="IPR054098">
    <property type="entry name" value="NGO1945-like_C"/>
</dbReference>
<evidence type="ECO:0000259" key="1">
    <source>
        <dbReference type="Pfam" id="PF09836"/>
    </source>
</evidence>
<dbReference type="InterPro" id="IPR044922">
    <property type="entry name" value="DUF2063_N_sf"/>
</dbReference>
<proteinExistence type="predicted"/>
<dbReference type="Gene3D" id="3.90.930.50">
    <property type="match status" value="1"/>
</dbReference>
<protein>
    <submittedName>
        <fullName evidence="3">DUF2063 domain-containing protein</fullName>
    </submittedName>
</protein>
<dbReference type="EMBL" id="BMDX01000003">
    <property type="protein sequence ID" value="GGA70024.1"/>
    <property type="molecule type" value="Genomic_DNA"/>
</dbReference>
<evidence type="ECO:0000313" key="4">
    <source>
        <dbReference type="Proteomes" id="UP000619743"/>
    </source>
</evidence>
<feature type="domain" description="NGO1945-like C-terminal" evidence="2">
    <location>
        <begin position="149"/>
        <end position="243"/>
    </location>
</feature>
<feature type="domain" description="Putative DNA-binding" evidence="1">
    <location>
        <begin position="9"/>
        <end position="95"/>
    </location>
</feature>
<evidence type="ECO:0000259" key="2">
    <source>
        <dbReference type="Pfam" id="PF22106"/>
    </source>
</evidence>
<accession>A0A8J2XN90</accession>
<name>A0A8J2XN90_9GAMM</name>